<keyword evidence="1" id="KW-1133">Transmembrane helix</keyword>
<comment type="caution">
    <text evidence="2">The sequence shown here is derived from an EMBL/GenBank/DDBJ whole genome shotgun (WGS) entry which is preliminary data.</text>
</comment>
<feature type="transmembrane region" description="Helical" evidence="1">
    <location>
        <begin position="7"/>
        <end position="26"/>
    </location>
</feature>
<evidence type="ECO:0000313" key="2">
    <source>
        <dbReference type="EMBL" id="MCA6068573.1"/>
    </source>
</evidence>
<evidence type="ECO:0000313" key="3">
    <source>
        <dbReference type="Proteomes" id="UP000618240"/>
    </source>
</evidence>
<dbReference type="EMBL" id="JAERSE020000004">
    <property type="protein sequence ID" value="MCA6068573.1"/>
    <property type="molecule type" value="Genomic_DNA"/>
</dbReference>
<sequence length="192" mass="22553">MKKLYTGAYFLCTVLRISTLIIIKMRNIKNKITLRYIILFSFIFLLSCKKEIPKKIYYPNGKLNYILDKTADDTKITFFDKGEKAAVNLHFRKDYFTSSIVYSKNHNLPFVDSINIDSLRGPYFYGTEYIIFKKNAKLMGTFRYKRNSDFRKALSSSQPYGIHNTYDLNCNIIGKDEYIIINDTVYNTKITL</sequence>
<keyword evidence="3" id="KW-1185">Reference proteome</keyword>
<keyword evidence="1" id="KW-0812">Transmembrane</keyword>
<dbReference type="RefSeq" id="WP_225689782.1">
    <property type="nucleotide sequence ID" value="NZ_JAERSE020000004.1"/>
</dbReference>
<name>A0ABS8A5H2_9FLAO</name>
<gene>
    <name evidence="2" type="ORF">JI747_015420</name>
</gene>
<protein>
    <recommendedName>
        <fullName evidence="4">DKNYY family protein</fullName>
    </recommendedName>
</protein>
<proteinExistence type="predicted"/>
<accession>A0ABS8A5H2</accession>
<reference evidence="2 3" key="1">
    <citation type="submission" date="2021-09" db="EMBL/GenBank/DDBJ databases">
        <title>Genome sequencing and assembly of Chryseobacterium sp. RG1.</title>
        <authorList>
            <person name="Chhetri G."/>
        </authorList>
    </citation>
    <scope>NUCLEOTIDE SEQUENCE [LARGE SCALE GENOMIC DNA]</scope>
    <source>
        <strain evidence="2 3">RG1</strain>
    </source>
</reference>
<organism evidence="2 3">
    <name type="scientific">Chryseobacterium tagetis</name>
    <dbReference type="NCBI Taxonomy" id="2801334"/>
    <lineage>
        <taxon>Bacteria</taxon>
        <taxon>Pseudomonadati</taxon>
        <taxon>Bacteroidota</taxon>
        <taxon>Flavobacteriia</taxon>
        <taxon>Flavobacteriales</taxon>
        <taxon>Weeksellaceae</taxon>
        <taxon>Chryseobacterium group</taxon>
        <taxon>Chryseobacterium</taxon>
    </lineage>
</organism>
<keyword evidence="1" id="KW-0472">Membrane</keyword>
<evidence type="ECO:0000256" key="1">
    <source>
        <dbReference type="SAM" id="Phobius"/>
    </source>
</evidence>
<evidence type="ECO:0008006" key="4">
    <source>
        <dbReference type="Google" id="ProtNLM"/>
    </source>
</evidence>
<dbReference type="Proteomes" id="UP000618240">
    <property type="component" value="Unassembled WGS sequence"/>
</dbReference>